<evidence type="ECO:0000313" key="1">
    <source>
        <dbReference type="EMBL" id="MBO0352133.1"/>
    </source>
</evidence>
<sequence length="55" mass="6073">MRLFAGGFLGVEIRRSPRISPFERSRSPSTVVNPVTAAHPVRMSSCCPGEDRPLF</sequence>
<dbReference type="RefSeq" id="WP_207090550.1">
    <property type="nucleotide sequence ID" value="NZ_JAFLQW010000642.1"/>
</dbReference>
<proteinExistence type="predicted"/>
<organism evidence="1 2">
    <name type="scientific">Phormidium pseudopriestleyi FRX01</name>
    <dbReference type="NCBI Taxonomy" id="1759528"/>
    <lineage>
        <taxon>Bacteria</taxon>
        <taxon>Bacillati</taxon>
        <taxon>Cyanobacteriota</taxon>
        <taxon>Cyanophyceae</taxon>
        <taxon>Oscillatoriophycideae</taxon>
        <taxon>Oscillatoriales</taxon>
        <taxon>Oscillatoriaceae</taxon>
        <taxon>Phormidium</taxon>
    </lineage>
</organism>
<accession>A0ABS3FZH2</accession>
<keyword evidence="2" id="KW-1185">Reference proteome</keyword>
<dbReference type="Proteomes" id="UP000664844">
    <property type="component" value="Unassembled WGS sequence"/>
</dbReference>
<protein>
    <submittedName>
        <fullName evidence="1">Uncharacterized protein</fullName>
    </submittedName>
</protein>
<evidence type="ECO:0000313" key="2">
    <source>
        <dbReference type="Proteomes" id="UP000664844"/>
    </source>
</evidence>
<name>A0ABS3FZH2_9CYAN</name>
<reference evidence="1 2" key="1">
    <citation type="submission" date="2021-03" db="EMBL/GenBank/DDBJ databases">
        <title>Metabolic Capacity of the Antarctic Cyanobacterium Phormidium pseudopriestleyi that Sustains Oxygenic Photosynthesis in the Presence of Hydrogen Sulfide.</title>
        <authorList>
            <person name="Lumian J.E."/>
            <person name="Jungblut A.D."/>
            <person name="Dillon M.L."/>
            <person name="Hawes I."/>
            <person name="Doran P.T."/>
            <person name="Mackey T.J."/>
            <person name="Dick G.J."/>
            <person name="Grettenberger C.L."/>
            <person name="Sumner D.Y."/>
        </authorList>
    </citation>
    <scope>NUCLEOTIDE SEQUENCE [LARGE SCALE GENOMIC DNA]</scope>
    <source>
        <strain evidence="1 2">FRX01</strain>
    </source>
</reference>
<gene>
    <name evidence="1" type="ORF">J0895_24225</name>
</gene>
<dbReference type="EMBL" id="JAFLQW010000642">
    <property type="protein sequence ID" value="MBO0352133.1"/>
    <property type="molecule type" value="Genomic_DNA"/>
</dbReference>
<comment type="caution">
    <text evidence="1">The sequence shown here is derived from an EMBL/GenBank/DDBJ whole genome shotgun (WGS) entry which is preliminary data.</text>
</comment>